<keyword evidence="6" id="KW-1185">Reference proteome</keyword>
<dbReference type="Proteomes" id="UP001596071">
    <property type="component" value="Unassembled WGS sequence"/>
</dbReference>
<evidence type="ECO:0000256" key="1">
    <source>
        <dbReference type="ARBA" id="ARBA00023224"/>
    </source>
</evidence>
<evidence type="ECO:0000256" key="3">
    <source>
        <dbReference type="SAM" id="Phobius"/>
    </source>
</evidence>
<feature type="transmembrane region" description="Helical" evidence="3">
    <location>
        <begin position="140"/>
        <end position="161"/>
    </location>
</feature>
<feature type="domain" description="Methyl-accepting transducer" evidence="4">
    <location>
        <begin position="209"/>
        <end position="459"/>
    </location>
</feature>
<keyword evidence="3" id="KW-0812">Transmembrane</keyword>
<feature type="transmembrane region" description="Helical" evidence="3">
    <location>
        <begin position="117"/>
        <end position="134"/>
    </location>
</feature>
<dbReference type="RefSeq" id="WP_381446670.1">
    <property type="nucleotide sequence ID" value="NZ_JBHSNP010000028.1"/>
</dbReference>
<dbReference type="SMART" id="SM00283">
    <property type="entry name" value="MA"/>
    <property type="match status" value="1"/>
</dbReference>
<proteinExistence type="predicted"/>
<feature type="transmembrane region" description="Helical" evidence="3">
    <location>
        <begin position="17"/>
        <end position="35"/>
    </location>
</feature>
<dbReference type="SUPFAM" id="SSF58104">
    <property type="entry name" value="Methyl-accepting chemotaxis protein (MCP) signaling domain"/>
    <property type="match status" value="1"/>
</dbReference>
<keyword evidence="3" id="KW-1133">Transmembrane helix</keyword>
<keyword evidence="1 2" id="KW-0807">Transducer</keyword>
<dbReference type="Gene3D" id="1.10.287.950">
    <property type="entry name" value="Methyl-accepting chemotaxis protein"/>
    <property type="match status" value="1"/>
</dbReference>
<feature type="transmembrane region" description="Helical" evidence="3">
    <location>
        <begin position="70"/>
        <end position="87"/>
    </location>
</feature>
<dbReference type="PANTHER" id="PTHR32089:SF112">
    <property type="entry name" value="LYSOZYME-LIKE PROTEIN-RELATED"/>
    <property type="match status" value="1"/>
</dbReference>
<dbReference type="EMBL" id="JBHSNP010000028">
    <property type="protein sequence ID" value="MFC5604671.1"/>
    <property type="molecule type" value="Genomic_DNA"/>
</dbReference>
<evidence type="ECO:0000256" key="2">
    <source>
        <dbReference type="PROSITE-ProRule" id="PRU00284"/>
    </source>
</evidence>
<evidence type="ECO:0000259" key="4">
    <source>
        <dbReference type="PROSITE" id="PS50111"/>
    </source>
</evidence>
<keyword evidence="3" id="KW-0472">Membrane</keyword>
<dbReference type="PANTHER" id="PTHR32089">
    <property type="entry name" value="METHYL-ACCEPTING CHEMOTAXIS PROTEIN MCPB"/>
    <property type="match status" value="1"/>
</dbReference>
<protein>
    <submittedName>
        <fullName evidence="5">Methyl-accepting chemotaxis protein</fullName>
    </submittedName>
</protein>
<feature type="transmembrane region" description="Helical" evidence="3">
    <location>
        <begin position="93"/>
        <end position="110"/>
    </location>
</feature>
<dbReference type="Pfam" id="PF00015">
    <property type="entry name" value="MCPsignal"/>
    <property type="match status" value="1"/>
</dbReference>
<comment type="caution">
    <text evidence="5">The sequence shown here is derived from an EMBL/GenBank/DDBJ whole genome shotgun (WGS) entry which is preliminary data.</text>
</comment>
<evidence type="ECO:0000313" key="6">
    <source>
        <dbReference type="Proteomes" id="UP001596071"/>
    </source>
</evidence>
<organism evidence="5 6">
    <name type="scientific">Sporosarcina koreensis</name>
    <dbReference type="NCBI Taxonomy" id="334735"/>
    <lineage>
        <taxon>Bacteria</taxon>
        <taxon>Bacillati</taxon>
        <taxon>Bacillota</taxon>
        <taxon>Bacilli</taxon>
        <taxon>Bacillales</taxon>
        <taxon>Caryophanaceae</taxon>
        <taxon>Sporosarcina</taxon>
    </lineage>
</organism>
<feature type="transmembrane region" description="Helical" evidence="3">
    <location>
        <begin position="41"/>
        <end position="58"/>
    </location>
</feature>
<evidence type="ECO:0000313" key="5">
    <source>
        <dbReference type="EMBL" id="MFC5604671.1"/>
    </source>
</evidence>
<dbReference type="PROSITE" id="PS50111">
    <property type="entry name" value="CHEMOTAXIS_TRANSDUC_2"/>
    <property type="match status" value="1"/>
</dbReference>
<sequence length="488" mass="53595">MNIDQLMKQDWLQKNRIMMIGFGIAGGLGLVAQLIQQSPLAIILSVAVPFTIAILFYFSSLKWERLSTFVPYLFLLANFSIALGVIYFSEANLGSIGIILLILALSSIHGKMPIMGFGLVLGFTALVLNNINFVEPELVIGSGTNLLLLLFLAGIVLFLVVRQNGKVFLKVEELMALTEAKVREEERLKNNMEQAVGTITDYLAQLRNSSETSSSSQREMLAAINEVSAGSQHQADHISDIADEAERTNDVVGSISSGFQSIVSQSEDAGGQAEKGAANMSDLKKNMDLFSDSFKELNETFRALTAKITETNEFATSIQAITDQTNLLALNASIEAARAGEFGKGFAVVAEEIRKLAGMTDQTLHKINQNLSDVNEYNELAVTKMEEGLEQLSIQSTVAEESVQSFNSLYKAMDKLKVNLTAFNDEFQTISQNSERIQQRTMDFAAIVQQSTAAIEELNATLTDSVDEQQRVASYIQKTHEEAIRLTE</sequence>
<dbReference type="InterPro" id="IPR004089">
    <property type="entry name" value="MCPsignal_dom"/>
</dbReference>
<accession>A0ABW0U033</accession>
<reference evidence="6" key="1">
    <citation type="journal article" date="2019" name="Int. J. Syst. Evol. Microbiol.">
        <title>The Global Catalogue of Microorganisms (GCM) 10K type strain sequencing project: providing services to taxonomists for standard genome sequencing and annotation.</title>
        <authorList>
            <consortium name="The Broad Institute Genomics Platform"/>
            <consortium name="The Broad Institute Genome Sequencing Center for Infectious Disease"/>
            <person name="Wu L."/>
            <person name="Ma J."/>
        </authorList>
    </citation>
    <scope>NUCLEOTIDE SEQUENCE [LARGE SCALE GENOMIC DNA]</scope>
    <source>
        <strain evidence="6">KACC 11299</strain>
    </source>
</reference>
<gene>
    <name evidence="5" type="ORF">ACFPTP_15660</name>
</gene>
<name>A0ABW0U033_9BACL</name>